<organism evidence="2 3">
    <name type="scientific">Paludibacterium denitrificans</name>
    <dbReference type="NCBI Taxonomy" id="2675226"/>
    <lineage>
        <taxon>Bacteria</taxon>
        <taxon>Pseudomonadati</taxon>
        <taxon>Pseudomonadota</taxon>
        <taxon>Betaproteobacteria</taxon>
        <taxon>Neisseriales</taxon>
        <taxon>Chromobacteriaceae</taxon>
        <taxon>Paludibacterium</taxon>
    </lineage>
</organism>
<dbReference type="InterPro" id="IPR025319">
    <property type="entry name" value="DUF4224"/>
</dbReference>
<dbReference type="AlphaFoldDB" id="A0A844GGH2"/>
<dbReference type="RefSeq" id="WP_230371172.1">
    <property type="nucleotide sequence ID" value="NZ_WLYX01000001.1"/>
</dbReference>
<evidence type="ECO:0000259" key="1">
    <source>
        <dbReference type="Pfam" id="PF13986"/>
    </source>
</evidence>
<accession>A0A844GGH2</accession>
<comment type="caution">
    <text evidence="2">The sequence shown here is derived from an EMBL/GenBank/DDBJ whole genome shotgun (WGS) entry which is preliminary data.</text>
</comment>
<dbReference type="Proteomes" id="UP000446658">
    <property type="component" value="Unassembled WGS sequence"/>
</dbReference>
<keyword evidence="3" id="KW-1185">Reference proteome</keyword>
<reference evidence="2 3" key="1">
    <citation type="submission" date="2019-11" db="EMBL/GenBank/DDBJ databases">
        <title>Draft genome sequence of Paludibacterium sp. dN18-1.</title>
        <authorList>
            <person name="Im W.-T."/>
        </authorList>
    </citation>
    <scope>NUCLEOTIDE SEQUENCE [LARGE SCALE GENOMIC DNA]</scope>
    <source>
        <strain evidence="3">dN 18-1</strain>
    </source>
</reference>
<name>A0A844GGH2_9NEIS</name>
<evidence type="ECO:0000313" key="2">
    <source>
        <dbReference type="EMBL" id="MTD33987.1"/>
    </source>
</evidence>
<proteinExistence type="predicted"/>
<dbReference type="EMBL" id="WLYX01000001">
    <property type="protein sequence ID" value="MTD33987.1"/>
    <property type="molecule type" value="Genomic_DNA"/>
</dbReference>
<evidence type="ECO:0000313" key="3">
    <source>
        <dbReference type="Proteomes" id="UP000446658"/>
    </source>
</evidence>
<sequence length="80" mass="9009">MEDTIVSFDELKQLSGYKLARRVCEWLEANNIPHLKSASGRPIVSSVVFRQALGESFENPKQQLSTRSINIDALDMATTR</sequence>
<feature type="domain" description="DUF4224" evidence="1">
    <location>
        <begin position="6"/>
        <end position="45"/>
    </location>
</feature>
<dbReference type="Pfam" id="PF13986">
    <property type="entry name" value="DUF4224"/>
    <property type="match status" value="1"/>
</dbReference>
<gene>
    <name evidence="2" type="ORF">GKE73_16240</name>
</gene>
<protein>
    <submittedName>
        <fullName evidence="2">DUF4224 domain-containing protein</fullName>
    </submittedName>
</protein>